<gene>
    <name evidence="1" type="ORF">KUF71_002471</name>
</gene>
<reference evidence="1" key="1">
    <citation type="submission" date="2021-07" db="EMBL/GenBank/DDBJ databases">
        <authorList>
            <person name="Catto M.A."/>
            <person name="Jacobson A."/>
            <person name="Kennedy G."/>
            <person name="Labadie P."/>
            <person name="Hunt B.G."/>
            <person name="Srinivasan R."/>
        </authorList>
    </citation>
    <scope>NUCLEOTIDE SEQUENCE</scope>
    <source>
        <strain evidence="1">PL_HMW_Pooled</strain>
        <tissue evidence="1">Head</tissue>
    </source>
</reference>
<proteinExistence type="predicted"/>
<protein>
    <submittedName>
        <fullName evidence="1">Imidazoleglycerol-phosphate dehydratase</fullName>
    </submittedName>
</protein>
<organism evidence="1 2">
    <name type="scientific">Frankliniella fusca</name>
    <dbReference type="NCBI Taxonomy" id="407009"/>
    <lineage>
        <taxon>Eukaryota</taxon>
        <taxon>Metazoa</taxon>
        <taxon>Ecdysozoa</taxon>
        <taxon>Arthropoda</taxon>
        <taxon>Hexapoda</taxon>
        <taxon>Insecta</taxon>
        <taxon>Pterygota</taxon>
        <taxon>Neoptera</taxon>
        <taxon>Paraneoptera</taxon>
        <taxon>Thysanoptera</taxon>
        <taxon>Terebrantia</taxon>
        <taxon>Thripoidea</taxon>
        <taxon>Thripidae</taxon>
        <taxon>Frankliniella</taxon>
    </lineage>
</organism>
<feature type="non-terminal residue" evidence="1">
    <location>
        <position position="162"/>
    </location>
</feature>
<evidence type="ECO:0000313" key="1">
    <source>
        <dbReference type="EMBL" id="KAK3924200.1"/>
    </source>
</evidence>
<dbReference type="AlphaFoldDB" id="A0AAE1LLT6"/>
<keyword evidence="2" id="KW-1185">Reference proteome</keyword>
<reference evidence="1" key="2">
    <citation type="journal article" date="2023" name="BMC Genomics">
        <title>Pest status, molecular evolution, and epigenetic factors derived from the genome assembly of Frankliniella fusca, a thysanopteran phytovirus vector.</title>
        <authorList>
            <person name="Catto M.A."/>
            <person name="Labadie P.E."/>
            <person name="Jacobson A.L."/>
            <person name="Kennedy G.G."/>
            <person name="Srinivasan R."/>
            <person name="Hunt B.G."/>
        </authorList>
    </citation>
    <scope>NUCLEOTIDE SEQUENCE</scope>
    <source>
        <strain evidence="1">PL_HMW_Pooled</strain>
    </source>
</reference>
<dbReference type="Proteomes" id="UP001219518">
    <property type="component" value="Unassembled WGS sequence"/>
</dbReference>
<dbReference type="EMBL" id="JAHWGI010001169">
    <property type="protein sequence ID" value="KAK3924200.1"/>
    <property type="molecule type" value="Genomic_DNA"/>
</dbReference>
<name>A0AAE1LLT6_9NEOP</name>
<evidence type="ECO:0000313" key="2">
    <source>
        <dbReference type="Proteomes" id="UP001219518"/>
    </source>
</evidence>
<comment type="caution">
    <text evidence="1">The sequence shown here is derived from an EMBL/GenBank/DDBJ whole genome shotgun (WGS) entry which is preliminary data.</text>
</comment>
<accession>A0AAE1LLT6</accession>
<sequence>GYTSFCAGYTSRFGDIDIFIYCTKDLTEINNYDAIQRPDTVNIQKWTNNVINMLFHGYENADETLQFVQVNFDIKTEIPSDIKFLDLMMMYVLSNFDLPVCKIAMKIFDNSTYVMDLRALEGVDPKTKTERQEKYKRRTINNIKMQVPSLMTLSLRSIFKSD</sequence>